<dbReference type="Gene3D" id="3.40.50.2300">
    <property type="match status" value="1"/>
</dbReference>
<gene>
    <name evidence="12" type="ORF">DKK79_07750</name>
</gene>
<comment type="caution">
    <text evidence="12">The sequence shown here is derived from an EMBL/GenBank/DDBJ whole genome shotgun (WGS) entry which is preliminary data.</text>
</comment>
<feature type="transmembrane region" description="Helical" evidence="10">
    <location>
        <begin position="91"/>
        <end position="117"/>
    </location>
</feature>
<dbReference type="RefSeq" id="WP_110423582.1">
    <property type="nucleotide sequence ID" value="NZ_QGLP01000005.1"/>
</dbReference>
<sequence length="226" mass="24326">METQGAAGIDNVLTEKDLKRADVILLATDISIDNAELLEPFKKVIKVSTSEAVKNTANIFNNAEALSSPKEVKESIGKEIFRSLNTGISKFLLAIIASGILLSIVLMTGHVVGKAILPSNQFFANLQQVAFYGFAMMVPVLAAYMAYSIGGNAPLAPAFIMGNVVNNPIGSNHVSTGFIGTMIFSVLIGYFVKWFKTVKFHPVIASVMPVMIIPTVTLLVMTPIYI</sequence>
<dbReference type="InterPro" id="IPR050864">
    <property type="entry name" value="Bacterial_PTS_Sugar_Transport"/>
</dbReference>
<dbReference type="SUPFAM" id="SSF52794">
    <property type="entry name" value="PTS system IIB component-like"/>
    <property type="match status" value="1"/>
</dbReference>
<evidence type="ECO:0000256" key="8">
    <source>
        <dbReference type="ARBA" id="ARBA00022989"/>
    </source>
</evidence>
<dbReference type="InterPro" id="IPR013014">
    <property type="entry name" value="PTS_EIIC_2"/>
</dbReference>
<dbReference type="InterPro" id="IPR003501">
    <property type="entry name" value="PTS_EIIB_2/3"/>
</dbReference>
<feature type="domain" description="PTS EIIC type-2" evidence="11">
    <location>
        <begin position="80"/>
        <end position="226"/>
    </location>
</feature>
<evidence type="ECO:0000256" key="2">
    <source>
        <dbReference type="ARBA" id="ARBA00022448"/>
    </source>
</evidence>
<keyword evidence="2" id="KW-0813">Transport</keyword>
<evidence type="ECO:0000256" key="9">
    <source>
        <dbReference type="ARBA" id="ARBA00023136"/>
    </source>
</evidence>
<evidence type="ECO:0000256" key="1">
    <source>
        <dbReference type="ARBA" id="ARBA00004651"/>
    </source>
</evidence>
<dbReference type="PROSITE" id="PS51104">
    <property type="entry name" value="PTS_EIIC_TYPE_2"/>
    <property type="match status" value="1"/>
</dbReference>
<feature type="transmembrane region" description="Helical" evidence="10">
    <location>
        <begin position="203"/>
        <end position="225"/>
    </location>
</feature>
<evidence type="ECO:0000256" key="10">
    <source>
        <dbReference type="SAM" id="Phobius"/>
    </source>
</evidence>
<organism evidence="12 13">
    <name type="scientific">Gilliamella apicola</name>
    <dbReference type="NCBI Taxonomy" id="1196095"/>
    <lineage>
        <taxon>Bacteria</taxon>
        <taxon>Pseudomonadati</taxon>
        <taxon>Pseudomonadota</taxon>
        <taxon>Gammaproteobacteria</taxon>
        <taxon>Orbales</taxon>
        <taxon>Orbaceae</taxon>
        <taxon>Gilliamella</taxon>
    </lineage>
</organism>
<feature type="transmembrane region" description="Helical" evidence="10">
    <location>
        <begin position="169"/>
        <end position="191"/>
    </location>
</feature>
<keyword evidence="8 10" id="KW-1133">Transmembrane helix</keyword>
<dbReference type="Pfam" id="PF02302">
    <property type="entry name" value="PTS_IIB"/>
    <property type="match status" value="1"/>
</dbReference>
<keyword evidence="4" id="KW-0762">Sugar transport</keyword>
<keyword evidence="6" id="KW-0598">Phosphotransferase system</keyword>
<dbReference type="EMBL" id="QGLP01000005">
    <property type="protein sequence ID" value="PXZ04248.1"/>
    <property type="molecule type" value="Genomic_DNA"/>
</dbReference>
<reference evidence="12 13" key="1">
    <citation type="submission" date="2018-05" db="EMBL/GenBank/DDBJ databases">
        <title>Reference genomes for bee gut microbiota database.</title>
        <authorList>
            <person name="Ellegaard K.M."/>
        </authorList>
    </citation>
    <scope>NUCLEOTIDE SEQUENCE [LARGE SCALE GENOMIC DNA]</scope>
    <source>
        <strain evidence="12 13">ESL0177</strain>
    </source>
</reference>
<keyword evidence="3" id="KW-1003">Cell membrane</keyword>
<dbReference type="GO" id="GO:0008982">
    <property type="term" value="F:protein-N(PI)-phosphohistidine-sugar phosphotransferase activity"/>
    <property type="evidence" value="ECO:0007669"/>
    <property type="project" value="InterPro"/>
</dbReference>
<dbReference type="GO" id="GO:0009401">
    <property type="term" value="P:phosphoenolpyruvate-dependent sugar phosphotransferase system"/>
    <property type="evidence" value="ECO:0007669"/>
    <property type="project" value="UniProtKB-KW"/>
</dbReference>
<dbReference type="GO" id="GO:0090563">
    <property type="term" value="F:protein-phosphocysteine-sugar phosphotransferase activity"/>
    <property type="evidence" value="ECO:0007669"/>
    <property type="project" value="TreeGrafter"/>
</dbReference>
<accession>A0A2V4EI41</accession>
<proteinExistence type="predicted"/>
<protein>
    <recommendedName>
        <fullName evidence="11">PTS EIIC type-2 domain-containing protein</fullName>
    </recommendedName>
</protein>
<dbReference type="GO" id="GO:0005886">
    <property type="term" value="C:plasma membrane"/>
    <property type="evidence" value="ECO:0007669"/>
    <property type="project" value="UniProtKB-SubCell"/>
</dbReference>
<evidence type="ECO:0000256" key="5">
    <source>
        <dbReference type="ARBA" id="ARBA00022679"/>
    </source>
</evidence>
<evidence type="ECO:0000313" key="12">
    <source>
        <dbReference type="EMBL" id="PXZ04248.1"/>
    </source>
</evidence>
<dbReference type="Proteomes" id="UP000247483">
    <property type="component" value="Unassembled WGS sequence"/>
</dbReference>
<keyword evidence="5" id="KW-0808">Transferase</keyword>
<dbReference type="AlphaFoldDB" id="A0A2V4EI41"/>
<evidence type="ECO:0000256" key="6">
    <source>
        <dbReference type="ARBA" id="ARBA00022683"/>
    </source>
</evidence>
<keyword evidence="7 10" id="KW-0812">Transmembrane</keyword>
<evidence type="ECO:0000259" key="11">
    <source>
        <dbReference type="PROSITE" id="PS51104"/>
    </source>
</evidence>
<evidence type="ECO:0000256" key="4">
    <source>
        <dbReference type="ARBA" id="ARBA00022597"/>
    </source>
</evidence>
<name>A0A2V4EI41_9GAMM</name>
<dbReference type="InterPro" id="IPR036095">
    <property type="entry name" value="PTS_EIIB-like_sf"/>
</dbReference>
<dbReference type="PANTHER" id="PTHR30505:SF0">
    <property type="entry name" value="FRUCTOSE-LIKE PTS SYSTEM EIIBC COMPONENT-RELATED"/>
    <property type="match status" value="1"/>
</dbReference>
<evidence type="ECO:0000313" key="13">
    <source>
        <dbReference type="Proteomes" id="UP000247483"/>
    </source>
</evidence>
<dbReference type="PANTHER" id="PTHR30505">
    <property type="entry name" value="FRUCTOSE-LIKE PERMEASE"/>
    <property type="match status" value="1"/>
</dbReference>
<evidence type="ECO:0000256" key="3">
    <source>
        <dbReference type="ARBA" id="ARBA00022475"/>
    </source>
</evidence>
<evidence type="ECO:0000256" key="7">
    <source>
        <dbReference type="ARBA" id="ARBA00022692"/>
    </source>
</evidence>
<feature type="transmembrane region" description="Helical" evidence="10">
    <location>
        <begin position="129"/>
        <end position="149"/>
    </location>
</feature>
<keyword evidence="9 10" id="KW-0472">Membrane</keyword>
<comment type="subcellular location">
    <subcellularLocation>
        <location evidence="1">Cell membrane</location>
        <topology evidence="1">Multi-pass membrane protein</topology>
    </subcellularLocation>
</comment>